<dbReference type="AlphaFoldDB" id="A0A9X2DN14"/>
<dbReference type="InterPro" id="IPR036514">
    <property type="entry name" value="SGNH_hydro_sf"/>
</dbReference>
<dbReference type="InterPro" id="IPR013830">
    <property type="entry name" value="SGNH_hydro"/>
</dbReference>
<dbReference type="RefSeq" id="WP_251222667.1">
    <property type="nucleotide sequence ID" value="NZ_JAMBOL010000004.1"/>
</dbReference>
<gene>
    <name evidence="2" type="ORF">M3202_07165</name>
</gene>
<proteinExistence type="predicted"/>
<keyword evidence="3" id="KW-1185">Reference proteome</keyword>
<dbReference type="EMBL" id="JAMBOL010000004">
    <property type="protein sequence ID" value="MCM3713861.1"/>
    <property type="molecule type" value="Genomic_DNA"/>
</dbReference>
<dbReference type="SUPFAM" id="SSF52266">
    <property type="entry name" value="SGNH hydrolase"/>
    <property type="match status" value="1"/>
</dbReference>
<evidence type="ECO:0000313" key="3">
    <source>
        <dbReference type="Proteomes" id="UP001139179"/>
    </source>
</evidence>
<dbReference type="Gene3D" id="3.40.50.1110">
    <property type="entry name" value="SGNH hydrolase"/>
    <property type="match status" value="1"/>
</dbReference>
<evidence type="ECO:0000259" key="1">
    <source>
        <dbReference type="Pfam" id="PF13472"/>
    </source>
</evidence>
<feature type="domain" description="SGNH hydrolase-type esterase" evidence="1">
    <location>
        <begin position="58"/>
        <end position="199"/>
    </location>
</feature>
<name>A0A9X2DN14_9BACI</name>
<reference evidence="2" key="1">
    <citation type="submission" date="2022-05" db="EMBL/GenBank/DDBJ databases">
        <title>Comparative Genomics of Spacecraft Associated Microbes.</title>
        <authorList>
            <person name="Tran M.T."/>
            <person name="Wright A."/>
            <person name="Seuylemezian A."/>
            <person name="Eisen J."/>
            <person name="Coil D."/>
        </authorList>
    </citation>
    <scope>NUCLEOTIDE SEQUENCE</scope>
    <source>
        <strain evidence="2">214.1.1</strain>
    </source>
</reference>
<organism evidence="2 3">
    <name type="scientific">Halalkalibacter oceani</name>
    <dbReference type="NCBI Taxonomy" id="1653776"/>
    <lineage>
        <taxon>Bacteria</taxon>
        <taxon>Bacillati</taxon>
        <taxon>Bacillota</taxon>
        <taxon>Bacilli</taxon>
        <taxon>Bacillales</taxon>
        <taxon>Bacillaceae</taxon>
        <taxon>Halalkalibacter</taxon>
    </lineage>
</organism>
<dbReference type="Proteomes" id="UP001139179">
    <property type="component" value="Unassembled WGS sequence"/>
</dbReference>
<sequence length="217" mass="23484">MGKHVFLTMLIGVLLLLVTACGNDKGESGTISNGGTSDDVASAYQQSAFLGDSMLVGLTEVLNDSQIISNAGATAMFALKEVESLAIIEPERVFTLLGSSDLLMPVDDPIEDSVSHYATLLEQINEKLPNAEIYVLSVPEVTSETLAIEPRYQDIPDYNEALESMTEAKGVGFIDLSPLFEGKEELHDGDGVHFKDEFYPLFLNHIANEIQGGRDEG</sequence>
<comment type="caution">
    <text evidence="2">The sequence shown here is derived from an EMBL/GenBank/DDBJ whole genome shotgun (WGS) entry which is preliminary data.</text>
</comment>
<evidence type="ECO:0000313" key="2">
    <source>
        <dbReference type="EMBL" id="MCM3713861.1"/>
    </source>
</evidence>
<accession>A0A9X2DN14</accession>
<protein>
    <submittedName>
        <fullName evidence="2">GDSL-type esterase/lipase family protein</fullName>
    </submittedName>
</protein>
<dbReference type="Pfam" id="PF13472">
    <property type="entry name" value="Lipase_GDSL_2"/>
    <property type="match status" value="1"/>
</dbReference>
<dbReference type="PROSITE" id="PS51257">
    <property type="entry name" value="PROKAR_LIPOPROTEIN"/>
    <property type="match status" value="1"/>
</dbReference>